<dbReference type="InterPro" id="IPR000257">
    <property type="entry name" value="Uroporphyrinogen_deCOase"/>
</dbReference>
<dbReference type="GO" id="GO:0004853">
    <property type="term" value="F:uroporphyrinogen decarboxylase activity"/>
    <property type="evidence" value="ECO:0007669"/>
    <property type="project" value="InterPro"/>
</dbReference>
<dbReference type="GO" id="GO:0032259">
    <property type="term" value="P:methylation"/>
    <property type="evidence" value="ECO:0007669"/>
    <property type="project" value="UniProtKB-KW"/>
</dbReference>
<keyword evidence="2" id="KW-0808">Transferase</keyword>
<dbReference type="EMBL" id="QGQD01000068">
    <property type="protein sequence ID" value="TLC99629.1"/>
    <property type="molecule type" value="Genomic_DNA"/>
</dbReference>
<dbReference type="STRING" id="180332.GCA_000797495_02374"/>
<evidence type="ECO:0000259" key="1">
    <source>
        <dbReference type="Pfam" id="PF01208"/>
    </source>
</evidence>
<name>A0A4U8Q4A1_9FIRM</name>
<dbReference type="PANTHER" id="PTHR47099">
    <property type="entry name" value="METHYLCOBAMIDE:COM METHYLTRANSFERASE MTBA"/>
    <property type="match status" value="1"/>
</dbReference>
<dbReference type="Pfam" id="PF01208">
    <property type="entry name" value="URO-D"/>
    <property type="match status" value="1"/>
</dbReference>
<comment type="caution">
    <text evidence="2">The sequence shown here is derived from an EMBL/GenBank/DDBJ whole genome shotgun (WGS) entry which is preliminary data.</text>
</comment>
<accession>A0A4U8Q4A1</accession>
<dbReference type="Gene3D" id="3.20.20.210">
    <property type="match status" value="1"/>
</dbReference>
<organism evidence="2 3">
    <name type="scientific">Robinsoniella peoriensis</name>
    <dbReference type="NCBI Taxonomy" id="180332"/>
    <lineage>
        <taxon>Bacteria</taxon>
        <taxon>Bacillati</taxon>
        <taxon>Bacillota</taxon>
        <taxon>Clostridia</taxon>
        <taxon>Lachnospirales</taxon>
        <taxon>Lachnospiraceae</taxon>
        <taxon>Robinsoniella</taxon>
    </lineage>
</organism>
<feature type="domain" description="Uroporphyrinogen decarboxylase (URO-D)" evidence="1">
    <location>
        <begin position="107"/>
        <end position="348"/>
    </location>
</feature>
<dbReference type="SUPFAM" id="SSF51726">
    <property type="entry name" value="UROD/MetE-like"/>
    <property type="match status" value="1"/>
</dbReference>
<protein>
    <submittedName>
        <fullName evidence="2">Methylcobalamin:coenzyme M methyltransferase</fullName>
    </submittedName>
</protein>
<sequence>MNSKERVRAAVKYGNPDRIPAAFEAVPPVTSRLLKEYGFSSVDQIYDKFQIDIACIHSRYIGPTLKETRNAKGDTVRETYWNYEETMYTTNVDTYFTTTRYPLQNCKTIEDVDKMGWPDPDWFDYEHIRRRCEHYKDKAIIFGHEGPFQIVTFLLSMEDFFVLMIEEPDVAKHILKRMMDFELEYYERTLIAADGQIDFIRPHDDYGTQISLLFSMDMWREFFKINTKKLVNLAHKYGAFYQQHSCGAIAPLIPELIDCGVDVLEPLQKVPGLYPEDLQPHRGKICFHGGIDTQNLMPHGTPGQVAAEARYYMENLGKGGGYILMSSQGLEPDVPTENIEALFTVSREF</sequence>
<dbReference type="GO" id="GO:0008168">
    <property type="term" value="F:methyltransferase activity"/>
    <property type="evidence" value="ECO:0007669"/>
    <property type="project" value="UniProtKB-KW"/>
</dbReference>
<evidence type="ECO:0000313" key="2">
    <source>
        <dbReference type="EMBL" id="TLC99629.1"/>
    </source>
</evidence>
<dbReference type="InterPro" id="IPR038071">
    <property type="entry name" value="UROD/MetE-like_sf"/>
</dbReference>
<dbReference type="RefSeq" id="WP_138003204.1">
    <property type="nucleotide sequence ID" value="NZ_QGQD01000068.1"/>
</dbReference>
<evidence type="ECO:0000313" key="3">
    <source>
        <dbReference type="Proteomes" id="UP000306509"/>
    </source>
</evidence>
<proteinExistence type="predicted"/>
<dbReference type="InterPro" id="IPR052024">
    <property type="entry name" value="Methanogen_methyltrans"/>
</dbReference>
<dbReference type="PANTHER" id="PTHR47099:SF1">
    <property type="entry name" value="METHYLCOBAMIDE:COM METHYLTRANSFERASE MTBA"/>
    <property type="match status" value="1"/>
</dbReference>
<dbReference type="Proteomes" id="UP000306509">
    <property type="component" value="Unassembled WGS sequence"/>
</dbReference>
<keyword evidence="2" id="KW-0489">Methyltransferase</keyword>
<dbReference type="AlphaFoldDB" id="A0A4U8Q4A1"/>
<dbReference type="GO" id="GO:0006779">
    <property type="term" value="P:porphyrin-containing compound biosynthetic process"/>
    <property type="evidence" value="ECO:0007669"/>
    <property type="project" value="InterPro"/>
</dbReference>
<gene>
    <name evidence="2" type="ORF">DSM106044_03580</name>
</gene>
<keyword evidence="3" id="KW-1185">Reference proteome</keyword>
<reference evidence="2 3" key="1">
    <citation type="journal article" date="2019" name="Anaerobe">
        <title>Detection of Robinsoniella peoriensis in multiple bone samples of a trauma patient.</title>
        <authorList>
            <person name="Schrottner P."/>
            <person name="Hartwich K."/>
            <person name="Bunk B."/>
            <person name="Schober I."/>
            <person name="Helbig S."/>
            <person name="Rudolph W.W."/>
            <person name="Gunzer F."/>
        </authorList>
    </citation>
    <scope>NUCLEOTIDE SEQUENCE [LARGE SCALE GENOMIC DNA]</scope>
    <source>
        <strain evidence="2 3">DSM 106044</strain>
    </source>
</reference>